<evidence type="ECO:0000256" key="1">
    <source>
        <dbReference type="ARBA" id="ARBA00023157"/>
    </source>
</evidence>
<comment type="caution">
    <text evidence="4">The sequence shown here is derived from an EMBL/GenBank/DDBJ whole genome shotgun (WGS) entry which is preliminary data.</text>
</comment>
<protein>
    <recommendedName>
        <fullName evidence="3">SMB domain-containing protein</fullName>
    </recommendedName>
</protein>
<dbReference type="Proteomes" id="UP000318571">
    <property type="component" value="Chromosome 9"/>
</dbReference>
<feature type="domain" description="SMB" evidence="3">
    <location>
        <begin position="31"/>
        <end position="86"/>
    </location>
</feature>
<dbReference type="Pfam" id="PF01033">
    <property type="entry name" value="Somatomedin_B"/>
    <property type="match status" value="1"/>
</dbReference>
<dbReference type="Gene3D" id="2.20.100.10">
    <property type="entry name" value="Thrombospondin type-1 (TSP1) repeat"/>
    <property type="match status" value="1"/>
</dbReference>
<dbReference type="OMA" id="GLCCKHR"/>
<gene>
    <name evidence="4" type="ORF">TCAL_10842</name>
</gene>
<feature type="signal peptide" evidence="2">
    <location>
        <begin position="1"/>
        <end position="24"/>
    </location>
</feature>
<dbReference type="InterPro" id="IPR036024">
    <property type="entry name" value="Somatomedin_B-like_dom_sf"/>
</dbReference>
<accession>A0A553NWX5</accession>
<feature type="chain" id="PRO_5021968510" description="SMB domain-containing protein" evidence="2">
    <location>
        <begin position="25"/>
        <end position="354"/>
    </location>
</feature>
<dbReference type="OrthoDB" id="6331525at2759"/>
<dbReference type="PROSITE" id="PS00524">
    <property type="entry name" value="SMB_1"/>
    <property type="match status" value="1"/>
</dbReference>
<dbReference type="EMBL" id="VCGU01000009">
    <property type="protein sequence ID" value="TRY69936.1"/>
    <property type="molecule type" value="Genomic_DNA"/>
</dbReference>
<dbReference type="SUPFAM" id="SSF90188">
    <property type="entry name" value="Somatomedin B domain"/>
    <property type="match status" value="1"/>
</dbReference>
<dbReference type="PANTHER" id="PTHR20920">
    <property type="entry name" value="RPE-SPONDIN"/>
    <property type="match status" value="1"/>
</dbReference>
<dbReference type="InterPro" id="IPR036383">
    <property type="entry name" value="TSP1_rpt_sf"/>
</dbReference>
<keyword evidence="2" id="KW-0732">Signal</keyword>
<dbReference type="PANTHER" id="PTHR20920:SF5">
    <property type="entry name" value="SMB DOMAIN-CONTAINING PROTEIN"/>
    <property type="match status" value="1"/>
</dbReference>
<evidence type="ECO:0000256" key="2">
    <source>
        <dbReference type="SAM" id="SignalP"/>
    </source>
</evidence>
<evidence type="ECO:0000313" key="5">
    <source>
        <dbReference type="Proteomes" id="UP000318571"/>
    </source>
</evidence>
<reference evidence="4 5" key="1">
    <citation type="journal article" date="2018" name="Nat. Ecol. Evol.">
        <title>Genomic signatures of mitonuclear coevolution across populations of Tigriopus californicus.</title>
        <authorList>
            <person name="Barreto F.S."/>
            <person name="Watson E.T."/>
            <person name="Lima T.G."/>
            <person name="Willett C.S."/>
            <person name="Edmands S."/>
            <person name="Li W."/>
            <person name="Burton R.S."/>
        </authorList>
    </citation>
    <scope>NUCLEOTIDE SEQUENCE [LARGE SCALE GENOMIC DNA]</scope>
    <source>
        <strain evidence="4 5">San Diego</strain>
    </source>
</reference>
<dbReference type="InterPro" id="IPR001212">
    <property type="entry name" value="Somatomedin_B_dom"/>
</dbReference>
<keyword evidence="5" id="KW-1185">Reference proteome</keyword>
<organism evidence="4 5">
    <name type="scientific">Tigriopus californicus</name>
    <name type="common">Marine copepod</name>
    <dbReference type="NCBI Taxonomy" id="6832"/>
    <lineage>
        <taxon>Eukaryota</taxon>
        <taxon>Metazoa</taxon>
        <taxon>Ecdysozoa</taxon>
        <taxon>Arthropoda</taxon>
        <taxon>Crustacea</taxon>
        <taxon>Multicrustacea</taxon>
        <taxon>Hexanauplia</taxon>
        <taxon>Copepoda</taxon>
        <taxon>Harpacticoida</taxon>
        <taxon>Harpacticidae</taxon>
        <taxon>Tigriopus</taxon>
    </lineage>
</organism>
<dbReference type="InterPro" id="IPR039942">
    <property type="entry name" value="SBSPO"/>
</dbReference>
<proteinExistence type="predicted"/>
<dbReference type="Gene3D" id="4.10.410.20">
    <property type="match status" value="1"/>
</dbReference>
<sequence>MGMIHWVLFLFAFLVTLLDHLVSPTTNLCSSQGLCCKHRDSGCVIQNIFANHSVDTSSLPCYCDHACLRLDDCCPDYRDFCSVKDCVLSEWGPWTQCPFETIDNDLASSSYEAIQDGCNYTTKQGRHVGFSERHRVVLHQAMNGGRKCPSLVQRKLCPNPKRNCRPTINDANPGSSVEDMGRARLAPNENVAVEALADHQVEHPLTFVKFHSPTTMMNDAVSSYPDEELRGGHGQSSSQTLDESAEQTFSCLEMVIIRASHGCQGHDKRLHIGTRICIQCPTKIAQRAPATSTVEKNGFMCPNSTSSMDDQLIGLIQKFRIDEHCFGKLTYLAIRDSREEDCPCEDGLQFRVIA</sequence>
<dbReference type="PROSITE" id="PS50958">
    <property type="entry name" value="SMB_2"/>
    <property type="match status" value="1"/>
</dbReference>
<dbReference type="STRING" id="6832.A0A553NWX5"/>
<keyword evidence="1" id="KW-1015">Disulfide bond</keyword>
<dbReference type="AlphaFoldDB" id="A0A553NWX5"/>
<evidence type="ECO:0000313" key="4">
    <source>
        <dbReference type="EMBL" id="TRY69936.1"/>
    </source>
</evidence>
<evidence type="ECO:0000259" key="3">
    <source>
        <dbReference type="PROSITE" id="PS50958"/>
    </source>
</evidence>
<name>A0A553NWX5_TIGCA</name>